<keyword evidence="4 7" id="KW-0812">Transmembrane</keyword>
<dbReference type="PROSITE" id="PS50928">
    <property type="entry name" value="ABC_TM1"/>
    <property type="match status" value="1"/>
</dbReference>
<evidence type="ECO:0000313" key="10">
    <source>
        <dbReference type="Proteomes" id="UP001056855"/>
    </source>
</evidence>
<evidence type="ECO:0000313" key="9">
    <source>
        <dbReference type="EMBL" id="UTF53643.1"/>
    </source>
</evidence>
<dbReference type="GO" id="GO:0055085">
    <property type="term" value="P:transmembrane transport"/>
    <property type="evidence" value="ECO:0007669"/>
    <property type="project" value="InterPro"/>
</dbReference>
<dbReference type="PANTHER" id="PTHR30465:SF0">
    <property type="entry name" value="OLIGOPEPTIDE TRANSPORT SYSTEM PERMEASE PROTEIN APPB"/>
    <property type="match status" value="1"/>
</dbReference>
<dbReference type="KEGG" id="sawl:NGM29_18050"/>
<proteinExistence type="inferred from homology"/>
<keyword evidence="3" id="KW-1003">Cell membrane</keyword>
<name>A0A9E7NB17_9EURY</name>
<protein>
    <submittedName>
        <fullName evidence="9">ABC transporter permease</fullName>
    </submittedName>
</protein>
<feature type="transmembrane region" description="Helical" evidence="7">
    <location>
        <begin position="291"/>
        <end position="317"/>
    </location>
</feature>
<keyword evidence="10" id="KW-1185">Reference proteome</keyword>
<dbReference type="GeneID" id="73291990"/>
<evidence type="ECO:0000256" key="7">
    <source>
        <dbReference type="RuleBase" id="RU363032"/>
    </source>
</evidence>
<feature type="transmembrane region" description="Helical" evidence="7">
    <location>
        <begin position="102"/>
        <end position="126"/>
    </location>
</feature>
<dbReference type="EMBL" id="CP100355">
    <property type="protein sequence ID" value="UTF53643.1"/>
    <property type="molecule type" value="Genomic_DNA"/>
</dbReference>
<dbReference type="InterPro" id="IPR000515">
    <property type="entry name" value="MetI-like"/>
</dbReference>
<evidence type="ECO:0000256" key="1">
    <source>
        <dbReference type="ARBA" id="ARBA00004651"/>
    </source>
</evidence>
<keyword evidence="2 7" id="KW-0813">Transport</keyword>
<sequence>MSMTWYIGRRLAWALLASFIIMSVTFGFLTASPNPATSTVAWEAAQEGDNPEDAIETYEQTRGEDRPLREQYVDFMVSMYTLDWGDSYTYDTDVMGVISNSWVYSALVVIPSTIIAVVVGFAVGIYSSTHQYTKSDYAATFFAFFGISVPNFWLSIMLILVFGVMLQWLPTSYSPDSSMAFWSLEHVKYLIMPIFVLTTAAVASEMRYARAETLEYVNAEWVKSARAKGVSEWRIMYHHIFRPATPVLITILVADFVGIIFSTAYIVEVIFGIPGLGLVSYNALIRMDTPLVLATTLVPVILAILANLLQDILYTVLDPRISYEARN</sequence>
<evidence type="ECO:0000256" key="5">
    <source>
        <dbReference type="ARBA" id="ARBA00022989"/>
    </source>
</evidence>
<feature type="domain" description="ABC transmembrane type-1" evidence="8">
    <location>
        <begin position="102"/>
        <end position="310"/>
    </location>
</feature>
<gene>
    <name evidence="9" type="ORF">NGM29_18050</name>
</gene>
<dbReference type="InterPro" id="IPR035906">
    <property type="entry name" value="MetI-like_sf"/>
</dbReference>
<feature type="transmembrane region" description="Helical" evidence="7">
    <location>
        <begin position="244"/>
        <end position="271"/>
    </location>
</feature>
<evidence type="ECO:0000256" key="2">
    <source>
        <dbReference type="ARBA" id="ARBA00022448"/>
    </source>
</evidence>
<evidence type="ECO:0000256" key="6">
    <source>
        <dbReference type="ARBA" id="ARBA00023136"/>
    </source>
</evidence>
<keyword evidence="6 7" id="KW-0472">Membrane</keyword>
<evidence type="ECO:0000256" key="3">
    <source>
        <dbReference type="ARBA" id="ARBA00022475"/>
    </source>
</evidence>
<feature type="transmembrane region" description="Helical" evidence="7">
    <location>
        <begin position="186"/>
        <end position="203"/>
    </location>
</feature>
<dbReference type="CDD" id="cd06261">
    <property type="entry name" value="TM_PBP2"/>
    <property type="match status" value="1"/>
</dbReference>
<comment type="similarity">
    <text evidence="7">Belongs to the binding-protein-dependent transport system permease family.</text>
</comment>
<dbReference type="Pfam" id="PF00528">
    <property type="entry name" value="BPD_transp_1"/>
    <property type="match status" value="1"/>
</dbReference>
<dbReference type="Gene3D" id="1.10.3720.10">
    <property type="entry name" value="MetI-like"/>
    <property type="match status" value="1"/>
</dbReference>
<dbReference type="PANTHER" id="PTHR30465">
    <property type="entry name" value="INNER MEMBRANE ABC TRANSPORTER"/>
    <property type="match status" value="1"/>
</dbReference>
<dbReference type="Proteomes" id="UP001056855">
    <property type="component" value="Chromosome"/>
</dbReference>
<keyword evidence="5 7" id="KW-1133">Transmembrane helix</keyword>
<feature type="transmembrane region" description="Helical" evidence="7">
    <location>
        <begin position="12"/>
        <end position="31"/>
    </location>
</feature>
<organism evidence="9 10">
    <name type="scientific">Natronosalvus rutilus</name>
    <dbReference type="NCBI Taxonomy" id="2953753"/>
    <lineage>
        <taxon>Archaea</taxon>
        <taxon>Methanobacteriati</taxon>
        <taxon>Methanobacteriota</taxon>
        <taxon>Stenosarchaea group</taxon>
        <taxon>Halobacteria</taxon>
        <taxon>Halobacteriales</taxon>
        <taxon>Natrialbaceae</taxon>
        <taxon>Natronosalvus</taxon>
    </lineage>
</organism>
<dbReference type="AlphaFoldDB" id="A0A9E7NB17"/>
<dbReference type="SUPFAM" id="SSF161098">
    <property type="entry name" value="MetI-like"/>
    <property type="match status" value="1"/>
</dbReference>
<accession>A0A9E7NB17</accession>
<feature type="transmembrane region" description="Helical" evidence="7">
    <location>
        <begin position="138"/>
        <end position="166"/>
    </location>
</feature>
<evidence type="ECO:0000259" key="8">
    <source>
        <dbReference type="PROSITE" id="PS50928"/>
    </source>
</evidence>
<dbReference type="RefSeq" id="WP_254158168.1">
    <property type="nucleotide sequence ID" value="NZ_CP100355.1"/>
</dbReference>
<reference evidence="9" key="1">
    <citation type="submission" date="2022-06" db="EMBL/GenBank/DDBJ databases">
        <title>Diverse halophilic archaea isolated from saline environments.</title>
        <authorList>
            <person name="Cui H.-L."/>
        </authorList>
    </citation>
    <scope>NUCLEOTIDE SEQUENCE</scope>
    <source>
        <strain evidence="9">WLHS1</strain>
    </source>
</reference>
<dbReference type="GO" id="GO:0005886">
    <property type="term" value="C:plasma membrane"/>
    <property type="evidence" value="ECO:0007669"/>
    <property type="project" value="UniProtKB-SubCell"/>
</dbReference>
<comment type="subcellular location">
    <subcellularLocation>
        <location evidence="1 7">Cell membrane</location>
        <topology evidence="1 7">Multi-pass membrane protein</topology>
    </subcellularLocation>
</comment>
<evidence type="ECO:0000256" key="4">
    <source>
        <dbReference type="ARBA" id="ARBA00022692"/>
    </source>
</evidence>